<accession>A0A7C9ND08</accession>
<dbReference type="EMBL" id="WUPT01000001">
    <property type="protein sequence ID" value="MXQ07079.1"/>
    <property type="molecule type" value="Genomic_DNA"/>
</dbReference>
<evidence type="ECO:0000256" key="5">
    <source>
        <dbReference type="ARBA" id="ARBA00023295"/>
    </source>
</evidence>
<reference evidence="7 8" key="1">
    <citation type="submission" date="2019-12" db="EMBL/GenBank/DDBJ databases">
        <authorList>
            <person name="Lee S.D."/>
        </authorList>
    </citation>
    <scope>NUCLEOTIDE SEQUENCE [LARGE SCALE GENOMIC DNA]</scope>
    <source>
        <strain evidence="7 8">GH1-50</strain>
    </source>
</reference>
<keyword evidence="8" id="KW-1185">Reference proteome</keyword>
<comment type="caution">
    <text evidence="7">The sequence shown here is derived from an EMBL/GenBank/DDBJ whole genome shotgun (WGS) entry which is preliminary data.</text>
</comment>
<protein>
    <recommendedName>
        <fullName evidence="3">beta-N-acetylhexosaminidase</fullName>
        <ecNumber evidence="3">3.2.1.52</ecNumber>
    </recommendedName>
</protein>
<dbReference type="InterPro" id="IPR017853">
    <property type="entry name" value="GH"/>
</dbReference>
<keyword evidence="4" id="KW-0378">Hydrolase</keyword>
<reference evidence="7 8" key="2">
    <citation type="submission" date="2020-03" db="EMBL/GenBank/DDBJ databases">
        <title>Kangsaoukella pontilimi gen. nov., sp. nov., a new member of the family Rhodobacteraceae isolated from a tidal mudflat.</title>
        <authorList>
            <person name="Kim I.S."/>
        </authorList>
    </citation>
    <scope>NUCLEOTIDE SEQUENCE [LARGE SCALE GENOMIC DNA]</scope>
    <source>
        <strain evidence="7 8">GH1-50</strain>
    </source>
</reference>
<evidence type="ECO:0000313" key="8">
    <source>
        <dbReference type="Proteomes" id="UP000480350"/>
    </source>
</evidence>
<evidence type="ECO:0000256" key="2">
    <source>
        <dbReference type="ARBA" id="ARBA00005336"/>
    </source>
</evidence>
<comment type="catalytic activity">
    <reaction evidence="1">
        <text>Hydrolysis of terminal non-reducing N-acetyl-D-hexosamine residues in N-acetyl-beta-D-hexosaminides.</text>
        <dbReference type="EC" id="3.2.1.52"/>
    </reaction>
</comment>
<feature type="domain" description="Glycoside hydrolase family 3 N-terminal" evidence="6">
    <location>
        <begin position="32"/>
        <end position="292"/>
    </location>
</feature>
<gene>
    <name evidence="7" type="ORF">GQ651_04395</name>
</gene>
<dbReference type="Gene3D" id="3.20.20.300">
    <property type="entry name" value="Glycoside hydrolase, family 3, N-terminal domain"/>
    <property type="match status" value="1"/>
</dbReference>
<evidence type="ECO:0000313" key="7">
    <source>
        <dbReference type="EMBL" id="MXQ07079.1"/>
    </source>
</evidence>
<sequence>MTSRPGAHILAPAGPRLTADEAAFFREAAPFGFILFARNVETPDQVRALTAALRDSVGRDAPVLIDQEGGRVQRLRAPHWREWEPPLNQVEADGRPRAMYLRGLLIGAELAALGIDANCAPSADIAFSETHPFLQNRCYGRDAATVTAMAREMANGLLDAGVLPVVKHAPGHGRATLDSHFGLPTVEAPLEDLTATDFAPFRALTDLPMAMTAHLVVTALDPDRPVTLSPVAMAHLRREIGLDMLMMTDDISMGALSGSMAERSRRAIAAGCDLVLHCNGDMTEMEAVAAHAGRLSDDGQRRADAALAMRRTPLNIDIPAAEAELGPLIRETAYA</sequence>
<comment type="similarity">
    <text evidence="2">Belongs to the glycosyl hydrolase 3 family.</text>
</comment>
<dbReference type="PANTHER" id="PTHR30480:SF13">
    <property type="entry name" value="BETA-HEXOSAMINIDASE"/>
    <property type="match status" value="1"/>
</dbReference>
<dbReference type="EC" id="3.2.1.52" evidence="3"/>
<dbReference type="PANTHER" id="PTHR30480">
    <property type="entry name" value="BETA-HEXOSAMINIDASE-RELATED"/>
    <property type="match status" value="1"/>
</dbReference>
<dbReference type="InterPro" id="IPR001764">
    <property type="entry name" value="Glyco_hydro_3_N"/>
</dbReference>
<dbReference type="GO" id="GO:0005975">
    <property type="term" value="P:carbohydrate metabolic process"/>
    <property type="evidence" value="ECO:0007669"/>
    <property type="project" value="InterPro"/>
</dbReference>
<dbReference type="AlphaFoldDB" id="A0A7C9ND08"/>
<dbReference type="Proteomes" id="UP000480350">
    <property type="component" value="Unassembled WGS sequence"/>
</dbReference>
<evidence type="ECO:0000256" key="1">
    <source>
        <dbReference type="ARBA" id="ARBA00001231"/>
    </source>
</evidence>
<dbReference type="GO" id="GO:0004563">
    <property type="term" value="F:beta-N-acetylhexosaminidase activity"/>
    <property type="evidence" value="ECO:0007669"/>
    <property type="project" value="UniProtKB-EC"/>
</dbReference>
<dbReference type="SUPFAM" id="SSF51445">
    <property type="entry name" value="(Trans)glycosidases"/>
    <property type="match status" value="1"/>
</dbReference>
<dbReference type="Pfam" id="PF00933">
    <property type="entry name" value="Glyco_hydro_3"/>
    <property type="match status" value="1"/>
</dbReference>
<organism evidence="7 8">
    <name type="scientific">Kangsaoukella pontilimi</name>
    <dbReference type="NCBI Taxonomy" id="2691042"/>
    <lineage>
        <taxon>Bacteria</taxon>
        <taxon>Pseudomonadati</taxon>
        <taxon>Pseudomonadota</taxon>
        <taxon>Alphaproteobacteria</taxon>
        <taxon>Rhodobacterales</taxon>
        <taxon>Paracoccaceae</taxon>
        <taxon>Kangsaoukella</taxon>
    </lineage>
</organism>
<dbReference type="GO" id="GO:0009254">
    <property type="term" value="P:peptidoglycan turnover"/>
    <property type="evidence" value="ECO:0007669"/>
    <property type="project" value="TreeGrafter"/>
</dbReference>
<keyword evidence="5" id="KW-0326">Glycosidase</keyword>
<dbReference type="InterPro" id="IPR050226">
    <property type="entry name" value="NagZ_Beta-hexosaminidase"/>
</dbReference>
<evidence type="ECO:0000259" key="6">
    <source>
        <dbReference type="Pfam" id="PF00933"/>
    </source>
</evidence>
<proteinExistence type="inferred from homology"/>
<evidence type="ECO:0000256" key="4">
    <source>
        <dbReference type="ARBA" id="ARBA00022801"/>
    </source>
</evidence>
<name>A0A7C9ND08_9RHOB</name>
<evidence type="ECO:0000256" key="3">
    <source>
        <dbReference type="ARBA" id="ARBA00012663"/>
    </source>
</evidence>
<dbReference type="InterPro" id="IPR036962">
    <property type="entry name" value="Glyco_hydro_3_N_sf"/>
</dbReference>
<dbReference type="RefSeq" id="WP_160762979.1">
    <property type="nucleotide sequence ID" value="NZ_WUPT01000001.1"/>
</dbReference>